<evidence type="ECO:0000259" key="1">
    <source>
        <dbReference type="PROSITE" id="PS50878"/>
    </source>
</evidence>
<name>A0A4Y2FUI0_ARAVE</name>
<dbReference type="Proteomes" id="UP000499080">
    <property type="component" value="Unassembled WGS sequence"/>
</dbReference>
<accession>A0A4Y2FUI0</accession>
<dbReference type="EMBL" id="BGPR01001052">
    <property type="protein sequence ID" value="GBM44019.1"/>
    <property type="molecule type" value="Genomic_DNA"/>
</dbReference>
<dbReference type="OrthoDB" id="6515318at2759"/>
<comment type="caution">
    <text evidence="2">The sequence shown here is derived from an EMBL/GenBank/DDBJ whole genome shotgun (WGS) entry which is preliminary data.</text>
</comment>
<evidence type="ECO:0000313" key="3">
    <source>
        <dbReference type="Proteomes" id="UP000499080"/>
    </source>
</evidence>
<dbReference type="PROSITE" id="PS50878">
    <property type="entry name" value="RT_POL"/>
    <property type="match status" value="1"/>
</dbReference>
<keyword evidence="3" id="KW-1185">Reference proteome</keyword>
<protein>
    <recommendedName>
        <fullName evidence="1">Reverse transcriptase domain-containing protein</fullName>
    </recommendedName>
</protein>
<dbReference type="Pfam" id="PF00078">
    <property type="entry name" value="RVT_1"/>
    <property type="match status" value="1"/>
</dbReference>
<gene>
    <name evidence="2" type="ORF">AVEN_218164_1</name>
</gene>
<reference evidence="2 3" key="1">
    <citation type="journal article" date="2019" name="Sci. Rep.">
        <title>Orb-weaving spider Araneus ventricosus genome elucidates the spidroin gene catalogue.</title>
        <authorList>
            <person name="Kono N."/>
            <person name="Nakamura H."/>
            <person name="Ohtoshi R."/>
            <person name="Moran D.A.P."/>
            <person name="Shinohara A."/>
            <person name="Yoshida Y."/>
            <person name="Fujiwara M."/>
            <person name="Mori M."/>
            <person name="Tomita M."/>
            <person name="Arakawa K."/>
        </authorList>
    </citation>
    <scope>NUCLEOTIDE SEQUENCE [LARGE SCALE GENOMIC DNA]</scope>
</reference>
<sequence>MVISRDIQGAFDHLQYNSIRNSLDKFNFPSDTIEILKDILTDRTVTFQTTQVPVSWLQQQGCSQGSCTGPMSRNLVANEIISEKQQPNVHLQAFADDFIFMISELAGPKNITEAYYTTPTAALQIIEGIIPFHINAEQEAAYVRIGRLRKTSIYNNINFTPNN</sequence>
<feature type="domain" description="Reverse transcriptase" evidence="1">
    <location>
        <begin position="1"/>
        <end position="159"/>
    </location>
</feature>
<dbReference type="InterPro" id="IPR000477">
    <property type="entry name" value="RT_dom"/>
</dbReference>
<evidence type="ECO:0000313" key="2">
    <source>
        <dbReference type="EMBL" id="GBM44019.1"/>
    </source>
</evidence>
<organism evidence="2 3">
    <name type="scientific">Araneus ventricosus</name>
    <name type="common">Orbweaver spider</name>
    <name type="synonym">Epeira ventricosa</name>
    <dbReference type="NCBI Taxonomy" id="182803"/>
    <lineage>
        <taxon>Eukaryota</taxon>
        <taxon>Metazoa</taxon>
        <taxon>Ecdysozoa</taxon>
        <taxon>Arthropoda</taxon>
        <taxon>Chelicerata</taxon>
        <taxon>Arachnida</taxon>
        <taxon>Araneae</taxon>
        <taxon>Araneomorphae</taxon>
        <taxon>Entelegynae</taxon>
        <taxon>Araneoidea</taxon>
        <taxon>Araneidae</taxon>
        <taxon>Araneus</taxon>
    </lineage>
</organism>
<dbReference type="AlphaFoldDB" id="A0A4Y2FUI0"/>
<proteinExistence type="predicted"/>